<gene>
    <name evidence="2" type="ORF">G4B88_012960</name>
</gene>
<dbReference type="Gene3D" id="2.120.10.30">
    <property type="entry name" value="TolB, C-terminal domain"/>
    <property type="match status" value="1"/>
</dbReference>
<dbReference type="SUPFAM" id="SSF63825">
    <property type="entry name" value="YWTD domain"/>
    <property type="match status" value="1"/>
</dbReference>
<organism evidence="2 3">
    <name type="scientific">Cannabis sativa</name>
    <name type="common">Hemp</name>
    <name type="synonym">Marijuana</name>
    <dbReference type="NCBI Taxonomy" id="3483"/>
    <lineage>
        <taxon>Eukaryota</taxon>
        <taxon>Viridiplantae</taxon>
        <taxon>Streptophyta</taxon>
        <taxon>Embryophyta</taxon>
        <taxon>Tracheophyta</taxon>
        <taxon>Spermatophyta</taxon>
        <taxon>Magnoliopsida</taxon>
        <taxon>eudicotyledons</taxon>
        <taxon>Gunneridae</taxon>
        <taxon>Pentapetalae</taxon>
        <taxon>rosids</taxon>
        <taxon>fabids</taxon>
        <taxon>Rosales</taxon>
        <taxon>Cannabaceae</taxon>
        <taxon>Cannabis</taxon>
    </lineage>
</organism>
<reference evidence="2 3" key="1">
    <citation type="journal article" date="2020" name="bioRxiv">
        <title>Sequence and annotation of 42 cannabis genomes reveals extensive copy number variation in cannabinoid synthesis and pathogen resistance genes.</title>
        <authorList>
            <person name="Mckernan K.J."/>
            <person name="Helbert Y."/>
            <person name="Kane L.T."/>
            <person name="Ebling H."/>
            <person name="Zhang L."/>
            <person name="Liu B."/>
            <person name="Eaton Z."/>
            <person name="Mclaughlin S."/>
            <person name="Kingan S."/>
            <person name="Baybayan P."/>
            <person name="Concepcion G."/>
            <person name="Jordan M."/>
            <person name="Riva A."/>
            <person name="Barbazuk W."/>
            <person name="Harkins T."/>
        </authorList>
    </citation>
    <scope>NUCLEOTIDE SEQUENCE [LARGE SCALE GENOMIC DNA]</scope>
    <source>
        <strain evidence="3">cv. Jamaican Lion 4</strain>
        <tissue evidence="2">Leaf</tissue>
    </source>
</reference>
<comment type="caution">
    <text evidence="2">The sequence shown here is derived from an EMBL/GenBank/DDBJ whole genome shotgun (WGS) entry which is preliminary data.</text>
</comment>
<evidence type="ECO:0000313" key="3">
    <source>
        <dbReference type="Proteomes" id="UP000583929"/>
    </source>
</evidence>
<dbReference type="EMBL" id="JAATIQ010000206">
    <property type="protein sequence ID" value="KAF4370276.1"/>
    <property type="molecule type" value="Genomic_DNA"/>
</dbReference>
<name>A0A7J6FHV2_CANSA</name>
<dbReference type="InterPro" id="IPR011042">
    <property type="entry name" value="6-blade_b-propeller_TolB-like"/>
</dbReference>
<dbReference type="PANTHER" id="PTHR46388:SF3">
    <property type="entry name" value="DUF1618 DOMAIN-CONTAINING PROTEIN"/>
    <property type="match status" value="1"/>
</dbReference>
<proteinExistence type="predicted"/>
<sequence>SRPKPQVQQSNPELPTQRRRRKISGVKLLRWKKFFISLKIISEENGLAVSPIERNLEVFHPKFLRFSFFKFHRDDYKKCRTAKNFRALYRVPQTHDSDRVSRSVLPSQFQFQRFSSASKLPNKFTSESNIVSFIKSSLDQPEGASHCWLNKLEGSNNVFKKNGNFLVLAGQFSESSFTNEFEAVTFFEKVKLLQQRFPQLHNIGFQSGSLICSAAGRSNLVQLIVKENIFFPILLSNKNFPEVGNGVCYILFKHFKNPVFYHEKDLNLEVLSKAVEELHEQHNGKSEPPKLFGDFGSKPDEIIKESNLSSMQNLLFNFPGCISADESGNRLFISDSNHHRIIIFNSNGKILDCIGSSPGFEDGEFESAKLMRPAASFYHDAEDCLYLVDSENHAIRRADLSKRILETFSPASNISKSNQFWNWVRELGLGSVAEPEAHAAESLLFPWHMLYSDDDNLLVINRSFETLWTINMATGEIEDVVKGFSNILEICREQILEKVSLLKQIPPNCLQQLANATCASYEHPHIGLISSLTTFQDQIIMSDTVGQRVMKLSKDSQVASNFQFSNFGTLGLPYWLSPRLERVNLISGGLQGTEIDHLQCFNLLPGRDSSFRKDLTFLYNMPYGGDSPFTSADIKYSKVIPKHLSVAGKVEIQLNVNIPVDTELVEPLQEGCIWRQARGVATIVSEIEDVAGSSEKVLTLHCVCCVI</sequence>
<evidence type="ECO:0000313" key="2">
    <source>
        <dbReference type="EMBL" id="KAF4370276.1"/>
    </source>
</evidence>
<dbReference type="Proteomes" id="UP000583929">
    <property type="component" value="Unassembled WGS sequence"/>
</dbReference>
<dbReference type="AlphaFoldDB" id="A0A7J6FHV2"/>
<keyword evidence="1" id="KW-0677">Repeat</keyword>
<dbReference type="InterPro" id="IPR001258">
    <property type="entry name" value="NHL_repeat"/>
</dbReference>
<keyword evidence="3" id="KW-1185">Reference proteome</keyword>
<dbReference type="Pfam" id="PF01436">
    <property type="entry name" value="NHL"/>
    <property type="match status" value="1"/>
</dbReference>
<accession>A0A7J6FHV2</accession>
<dbReference type="FunFam" id="2.120.10.30:FF:000108">
    <property type="entry name" value="NHL domain-containing protein"/>
    <property type="match status" value="1"/>
</dbReference>
<protein>
    <recommendedName>
        <fullName evidence="4">NHL repeat-containing protein 2</fullName>
    </recommendedName>
</protein>
<evidence type="ECO:0008006" key="4">
    <source>
        <dbReference type="Google" id="ProtNLM"/>
    </source>
</evidence>
<dbReference type="PANTHER" id="PTHR46388">
    <property type="entry name" value="NHL REPEAT-CONTAINING PROTEIN 2"/>
    <property type="match status" value="1"/>
</dbReference>
<feature type="non-terminal residue" evidence="2">
    <location>
        <position position="1"/>
    </location>
</feature>
<evidence type="ECO:0000256" key="1">
    <source>
        <dbReference type="ARBA" id="ARBA00022737"/>
    </source>
</evidence>